<name>A0ABM8YU14_9BACI</name>
<keyword evidence="3" id="KW-1185">Reference proteome</keyword>
<reference evidence="2 3" key="1">
    <citation type="submission" date="2021-10" db="EMBL/GenBank/DDBJ databases">
        <authorList>
            <person name="Criscuolo A."/>
        </authorList>
    </citation>
    <scope>NUCLEOTIDE SEQUENCE [LARGE SCALE GENOMIC DNA]</scope>
    <source>
        <strain evidence="3">CIP 111883</strain>
    </source>
</reference>
<evidence type="ECO:0000313" key="3">
    <source>
        <dbReference type="Proteomes" id="UP000789833"/>
    </source>
</evidence>
<evidence type="ECO:0000313" key="2">
    <source>
        <dbReference type="EMBL" id="CAG9623462.1"/>
    </source>
</evidence>
<accession>A0ABM8YU14</accession>
<gene>
    <name evidence="2" type="primary">gerPB</name>
    <name evidence="2" type="ORF">BACCIP111883_04275</name>
</gene>
<protein>
    <submittedName>
        <fullName evidence="2">Spore germination protein GerPB</fullName>
    </submittedName>
</protein>
<organism evidence="2 3">
    <name type="scientific">Sutcliffiella rhizosphaerae</name>
    <dbReference type="NCBI Taxonomy" id="2880967"/>
    <lineage>
        <taxon>Bacteria</taxon>
        <taxon>Bacillati</taxon>
        <taxon>Bacillota</taxon>
        <taxon>Bacilli</taxon>
        <taxon>Bacillales</taxon>
        <taxon>Bacillaceae</taxon>
        <taxon>Sutcliffiella</taxon>
    </lineage>
</organism>
<dbReference type="InterPro" id="IPR024255">
    <property type="entry name" value="GerPB"/>
</dbReference>
<dbReference type="Pfam" id="PF10803">
    <property type="entry name" value="GerPB"/>
    <property type="match status" value="1"/>
</dbReference>
<dbReference type="EMBL" id="CAKJTJ010000049">
    <property type="protein sequence ID" value="CAG9623462.1"/>
    <property type="molecule type" value="Genomic_DNA"/>
</dbReference>
<evidence type="ECO:0000256" key="1">
    <source>
        <dbReference type="SAM" id="MobiDB-lite"/>
    </source>
</evidence>
<dbReference type="RefSeq" id="WP_230504924.1">
    <property type="nucleotide sequence ID" value="NZ_CAKJTJ010000049.1"/>
</dbReference>
<feature type="region of interest" description="Disordered" evidence="1">
    <location>
        <begin position="61"/>
        <end position="85"/>
    </location>
</feature>
<sequence>MTTNFFINQSIVIHQVKIGGISNSSVFQIGSAGVIKSLSTLQNTGGFEEVGPESTAEILAGQTEGTQPNPAEAAGPFVPLKGPTG</sequence>
<dbReference type="Proteomes" id="UP000789833">
    <property type="component" value="Unassembled WGS sequence"/>
</dbReference>
<comment type="caution">
    <text evidence="2">The sequence shown here is derived from an EMBL/GenBank/DDBJ whole genome shotgun (WGS) entry which is preliminary data.</text>
</comment>
<proteinExistence type="predicted"/>